<dbReference type="GO" id="GO:0000160">
    <property type="term" value="P:phosphorelay signal transduction system"/>
    <property type="evidence" value="ECO:0007669"/>
    <property type="project" value="InterPro"/>
</dbReference>
<keyword evidence="5" id="KW-1185">Reference proteome</keyword>
<dbReference type="SUPFAM" id="SSF52172">
    <property type="entry name" value="CheY-like"/>
    <property type="match status" value="1"/>
</dbReference>
<protein>
    <submittedName>
        <fullName evidence="4">Response regulator</fullName>
    </submittedName>
</protein>
<dbReference type="CDD" id="cd00156">
    <property type="entry name" value="REC"/>
    <property type="match status" value="1"/>
</dbReference>
<comment type="caution">
    <text evidence="4">The sequence shown here is derived from an EMBL/GenBank/DDBJ whole genome shotgun (WGS) entry which is preliminary data.</text>
</comment>
<dbReference type="InterPro" id="IPR011006">
    <property type="entry name" value="CheY-like_superfamily"/>
</dbReference>
<dbReference type="EMBL" id="JACYFT010000001">
    <property type="protein sequence ID" value="MBD8049406.1"/>
    <property type="molecule type" value="Genomic_DNA"/>
</dbReference>
<dbReference type="Proteomes" id="UP000647424">
    <property type="component" value="Unassembled WGS sequence"/>
</dbReference>
<dbReference type="Gene3D" id="3.40.50.2300">
    <property type="match status" value="1"/>
</dbReference>
<dbReference type="PANTHER" id="PTHR44591">
    <property type="entry name" value="STRESS RESPONSE REGULATOR PROTEIN 1"/>
    <property type="match status" value="1"/>
</dbReference>
<dbReference type="RefSeq" id="WP_191817875.1">
    <property type="nucleotide sequence ID" value="NZ_JACYFT010000001.1"/>
</dbReference>
<feature type="domain" description="Response regulatory" evidence="3">
    <location>
        <begin position="3"/>
        <end position="121"/>
    </location>
</feature>
<dbReference type="InterPro" id="IPR050595">
    <property type="entry name" value="Bact_response_regulator"/>
</dbReference>
<dbReference type="AlphaFoldDB" id="A0A927FEY0"/>
<organism evidence="4 5">
    <name type="scientific">Limnohabitans radicicola</name>
    <dbReference type="NCBI Taxonomy" id="2771427"/>
    <lineage>
        <taxon>Bacteria</taxon>
        <taxon>Pseudomonadati</taxon>
        <taxon>Pseudomonadota</taxon>
        <taxon>Betaproteobacteria</taxon>
        <taxon>Burkholderiales</taxon>
        <taxon>Comamonadaceae</taxon>
        <taxon>Limnohabitans</taxon>
    </lineage>
</organism>
<accession>A0A927FEY0</accession>
<evidence type="ECO:0000256" key="1">
    <source>
        <dbReference type="ARBA" id="ARBA00022553"/>
    </source>
</evidence>
<feature type="modified residue" description="4-aspartylphosphate" evidence="2">
    <location>
        <position position="52"/>
    </location>
</feature>
<sequence length="126" mass="13480">MTTILLVEDEVLLREGVQEMLEVHGYKVIGAGDGQEALEWLDQVAVNLIITDLVMPGMNGVDFVKLVREKFPRLPIIVASGSPGSVVRRLGIDSIHVPGATASIGKPFKTAELIAMVQQAMADAAT</sequence>
<evidence type="ECO:0000256" key="2">
    <source>
        <dbReference type="PROSITE-ProRule" id="PRU00169"/>
    </source>
</evidence>
<evidence type="ECO:0000259" key="3">
    <source>
        <dbReference type="PROSITE" id="PS50110"/>
    </source>
</evidence>
<gene>
    <name evidence="4" type="ORF">IC609_02540</name>
</gene>
<dbReference type="Pfam" id="PF00072">
    <property type="entry name" value="Response_reg"/>
    <property type="match status" value="1"/>
</dbReference>
<reference evidence="4" key="1">
    <citation type="submission" date="2020-09" db="EMBL/GenBank/DDBJ databases">
        <title>Genome seq and assembly of Limnohabitants sp.</title>
        <authorList>
            <person name="Chhetri G."/>
        </authorList>
    </citation>
    <scope>NUCLEOTIDE SEQUENCE</scope>
    <source>
        <strain evidence="4">JUR4</strain>
    </source>
</reference>
<evidence type="ECO:0000313" key="5">
    <source>
        <dbReference type="Proteomes" id="UP000647424"/>
    </source>
</evidence>
<evidence type="ECO:0000313" key="4">
    <source>
        <dbReference type="EMBL" id="MBD8049406.1"/>
    </source>
</evidence>
<dbReference type="SMART" id="SM00448">
    <property type="entry name" value="REC"/>
    <property type="match status" value="1"/>
</dbReference>
<proteinExistence type="predicted"/>
<keyword evidence="1 2" id="KW-0597">Phosphoprotein</keyword>
<dbReference type="PANTHER" id="PTHR44591:SF3">
    <property type="entry name" value="RESPONSE REGULATORY DOMAIN-CONTAINING PROTEIN"/>
    <property type="match status" value="1"/>
</dbReference>
<dbReference type="InterPro" id="IPR001789">
    <property type="entry name" value="Sig_transdc_resp-reg_receiver"/>
</dbReference>
<dbReference type="PROSITE" id="PS50110">
    <property type="entry name" value="RESPONSE_REGULATORY"/>
    <property type="match status" value="1"/>
</dbReference>
<name>A0A927FEY0_9BURK</name>